<dbReference type="InterPro" id="IPR002477">
    <property type="entry name" value="Peptidoglycan-bd-like"/>
</dbReference>
<dbReference type="Gene3D" id="1.10.101.10">
    <property type="entry name" value="PGBD-like superfamily/PGBD"/>
    <property type="match status" value="1"/>
</dbReference>
<sequence length="448" mass="48269">MAHGGERQPAAPGSVQPPSGRPPLLRAGSHGPWVAYLQRRLADLGFYEGPMDGWYGELTEAAVRSFQRAFRLAVDGLAGRQVLGLLADPLVAVETHAVGGNGSHVTLREVARLLELAPGALEADNGLFHGAPLPKGRPIQVRRRLAILWDEALPGRQPGEEGSSSWSGRACPWATWEVDRLGRIRPAADGAAPLDRLSSPPGCPVAIVILEPGRSLLPPRPGTLSRWLARAERPPRVILTGPPQSEHLPLGPGSRPLPAGAAARVAKGLRQAGVRPWLSRPVTGGNRALLRWEGSELGRLGSVWERIVVWAPLPGTPLEEAFESVQAFVQGLRPFRPPWAVLLGIDLATWLIEGDQRRRLTRTEAVMLGWQLRVRRLIRRHPSEPDASSGGQARLVRYGAAQLARWMWWMRWAGLGGVALAGVDRADPASLAAVQNALAAVKLGPSPS</sequence>
<feature type="region of interest" description="Disordered" evidence="1">
    <location>
        <begin position="1"/>
        <end position="24"/>
    </location>
</feature>
<evidence type="ECO:0000256" key="1">
    <source>
        <dbReference type="SAM" id="MobiDB-lite"/>
    </source>
</evidence>
<keyword evidence="4" id="KW-1185">Reference proteome</keyword>
<accession>A0ABZ1BW88</accession>
<dbReference type="Proteomes" id="UP001332192">
    <property type="component" value="Chromosome"/>
</dbReference>
<dbReference type="RefSeq" id="WP_324716336.1">
    <property type="nucleotide sequence ID" value="NZ_CP141615.1"/>
</dbReference>
<organism evidence="3 4">
    <name type="scientific">Carboxydichorda subterranea</name>
    <dbReference type="NCBI Taxonomy" id="3109565"/>
    <lineage>
        <taxon>Bacteria</taxon>
        <taxon>Bacillati</taxon>
        <taxon>Bacillota</taxon>
        <taxon>Limnochordia</taxon>
        <taxon>Limnochordales</taxon>
        <taxon>Geochordaceae</taxon>
        <taxon>Carboxydichorda</taxon>
    </lineage>
</organism>
<dbReference type="SUPFAM" id="SSF47090">
    <property type="entry name" value="PGBD-like"/>
    <property type="match status" value="1"/>
</dbReference>
<evidence type="ECO:0000313" key="3">
    <source>
        <dbReference type="EMBL" id="WRP17064.1"/>
    </source>
</evidence>
<evidence type="ECO:0000259" key="2">
    <source>
        <dbReference type="Pfam" id="PF01471"/>
    </source>
</evidence>
<gene>
    <name evidence="3" type="ORF">U7230_13395</name>
</gene>
<name>A0ABZ1BW88_9FIRM</name>
<protein>
    <submittedName>
        <fullName evidence="3">Peptidoglycan-binding domain-containing protein</fullName>
    </submittedName>
</protein>
<dbReference type="Pfam" id="PF01471">
    <property type="entry name" value="PG_binding_1"/>
    <property type="match status" value="1"/>
</dbReference>
<feature type="domain" description="Peptidoglycan binding-like" evidence="2">
    <location>
        <begin position="33"/>
        <end position="86"/>
    </location>
</feature>
<reference evidence="3 4" key="1">
    <citation type="journal article" date="2024" name="Front. Microbiol.">
        <title>Novel thermophilic genera Geochorda gen. nov. and Carboxydochorda gen. nov. from the deep terrestrial subsurface reveal the ecophysiological diversity in the class Limnochordia.</title>
        <authorList>
            <person name="Karnachuk O.V."/>
            <person name="Lukina A.P."/>
            <person name="Avakyan M.R."/>
            <person name="Kadnikov V.V."/>
            <person name="Begmatov S."/>
            <person name="Beletsky A.V."/>
            <person name="Vlasova K.G."/>
            <person name="Novikov A.A."/>
            <person name="Shcherbakova V.A."/>
            <person name="Mardanov A.V."/>
            <person name="Ravin N.V."/>
        </authorList>
    </citation>
    <scope>NUCLEOTIDE SEQUENCE [LARGE SCALE GENOMIC DNA]</scope>
    <source>
        <strain evidence="3 4">L945</strain>
    </source>
</reference>
<dbReference type="EMBL" id="CP141615">
    <property type="protein sequence ID" value="WRP17064.1"/>
    <property type="molecule type" value="Genomic_DNA"/>
</dbReference>
<evidence type="ECO:0000313" key="4">
    <source>
        <dbReference type="Proteomes" id="UP001332192"/>
    </source>
</evidence>
<dbReference type="InterPro" id="IPR036366">
    <property type="entry name" value="PGBDSf"/>
</dbReference>
<dbReference type="InterPro" id="IPR036365">
    <property type="entry name" value="PGBD-like_sf"/>
</dbReference>
<proteinExistence type="predicted"/>